<evidence type="ECO:0000256" key="11">
    <source>
        <dbReference type="ARBA" id="ARBA00033391"/>
    </source>
</evidence>
<evidence type="ECO:0000256" key="5">
    <source>
        <dbReference type="ARBA" id="ARBA00021779"/>
    </source>
</evidence>
<comment type="subunit">
    <text evidence="3">Homodimer.</text>
</comment>
<dbReference type="InterPro" id="IPR043132">
    <property type="entry name" value="BCAT-like_C"/>
</dbReference>
<evidence type="ECO:0000256" key="3">
    <source>
        <dbReference type="ARBA" id="ARBA00011738"/>
    </source>
</evidence>
<dbReference type="Proteomes" id="UP001589776">
    <property type="component" value="Unassembled WGS sequence"/>
</dbReference>
<evidence type="ECO:0000256" key="4">
    <source>
        <dbReference type="ARBA" id="ARBA00012874"/>
    </source>
</evidence>
<evidence type="ECO:0000256" key="10">
    <source>
        <dbReference type="ARBA" id="ARBA00033316"/>
    </source>
</evidence>
<dbReference type="EMBL" id="JBHLWN010000012">
    <property type="protein sequence ID" value="MFC0211176.1"/>
    <property type="molecule type" value="Genomic_DNA"/>
</dbReference>
<dbReference type="EC" id="2.6.1.21" evidence="4"/>
<dbReference type="InterPro" id="IPR005784">
    <property type="entry name" value="D_amino_transT"/>
</dbReference>
<accession>A0ABV6DEV8</accession>
<evidence type="ECO:0000256" key="7">
    <source>
        <dbReference type="ARBA" id="ARBA00022679"/>
    </source>
</evidence>
<evidence type="ECO:0000256" key="12">
    <source>
        <dbReference type="ARBA" id="ARBA00047911"/>
    </source>
</evidence>
<keyword evidence="14" id="KW-1185">Reference proteome</keyword>
<evidence type="ECO:0000256" key="8">
    <source>
        <dbReference type="ARBA" id="ARBA00022898"/>
    </source>
</evidence>
<sequence length="282" mass="31731">MKWMIWHHELVLRSDVRVSPDDRGYVFGDGIYEVFRVYDGRIFEPEAHFERLIRTAEGTKLTLPYDTASIQRRLEELLDREGVRDGTIYLQITRGEAPRAHPFPAGAEPNLMAYCKELARPSEAMSRGISAVTLDDIRWLRCDLKTLNLLPNVLAKQEAVERGADDAIWHRSGTVTECSASNVMMVKDGIVRTHPANHLILHGITRAVVLRLAKRLEVPVREEAFTLEELASADELFGTGTTIEVMPIVGVDGRPVGNGQPGPVTRKLQQAFEEEIAALRRR</sequence>
<evidence type="ECO:0000313" key="14">
    <source>
        <dbReference type="Proteomes" id="UP001589776"/>
    </source>
</evidence>
<dbReference type="Gene3D" id="3.20.10.10">
    <property type="entry name" value="D-amino Acid Aminotransferase, subunit A, domain 2"/>
    <property type="match status" value="1"/>
</dbReference>
<dbReference type="RefSeq" id="WP_377468022.1">
    <property type="nucleotide sequence ID" value="NZ_JBHLWN010000012.1"/>
</dbReference>
<comment type="similarity">
    <text evidence="2">Belongs to the class-IV pyridoxal-phosphate-dependent aminotransferase family.</text>
</comment>
<dbReference type="CDD" id="cd01558">
    <property type="entry name" value="D-AAT_like"/>
    <property type="match status" value="1"/>
</dbReference>
<dbReference type="PANTHER" id="PTHR42743">
    <property type="entry name" value="AMINO-ACID AMINOTRANSFERASE"/>
    <property type="match status" value="1"/>
</dbReference>
<dbReference type="InterPro" id="IPR050571">
    <property type="entry name" value="Class-IV_PLP-Dep_Aminotrnsfr"/>
</dbReference>
<gene>
    <name evidence="13" type="primary">dat</name>
    <name evidence="13" type="ORF">ACFFK0_01725</name>
</gene>
<dbReference type="GO" id="GO:0047810">
    <property type="term" value="F:D-alanine-2-oxoglutarate aminotransferase activity"/>
    <property type="evidence" value="ECO:0007669"/>
    <property type="project" value="UniProtKB-EC"/>
</dbReference>
<comment type="catalytic activity">
    <reaction evidence="12">
        <text>D-alanine + 2-oxoglutarate = D-glutamate + pyruvate</text>
        <dbReference type="Rhea" id="RHEA:15869"/>
        <dbReference type="ChEBI" id="CHEBI:15361"/>
        <dbReference type="ChEBI" id="CHEBI:16810"/>
        <dbReference type="ChEBI" id="CHEBI:29986"/>
        <dbReference type="ChEBI" id="CHEBI:57416"/>
        <dbReference type="EC" id="2.6.1.21"/>
    </reaction>
</comment>
<organism evidence="13 14">
    <name type="scientific">Paenibacillus chartarius</name>
    <dbReference type="NCBI Taxonomy" id="747481"/>
    <lineage>
        <taxon>Bacteria</taxon>
        <taxon>Bacillati</taxon>
        <taxon>Bacillota</taxon>
        <taxon>Bacilli</taxon>
        <taxon>Bacillales</taxon>
        <taxon>Paenibacillaceae</taxon>
        <taxon>Paenibacillus</taxon>
    </lineage>
</organism>
<evidence type="ECO:0000313" key="13">
    <source>
        <dbReference type="EMBL" id="MFC0211176.1"/>
    </source>
</evidence>
<dbReference type="Pfam" id="PF01063">
    <property type="entry name" value="Aminotran_4"/>
    <property type="match status" value="1"/>
</dbReference>
<dbReference type="Gene3D" id="3.30.470.10">
    <property type="match status" value="1"/>
</dbReference>
<keyword evidence="6 13" id="KW-0032">Aminotransferase</keyword>
<evidence type="ECO:0000256" key="1">
    <source>
        <dbReference type="ARBA" id="ARBA00001933"/>
    </source>
</evidence>
<evidence type="ECO:0000256" key="2">
    <source>
        <dbReference type="ARBA" id="ARBA00009320"/>
    </source>
</evidence>
<keyword evidence="7 13" id="KW-0808">Transferase</keyword>
<dbReference type="PANTHER" id="PTHR42743:SF10">
    <property type="entry name" value="D-ALANINE AMINOTRANSFERASE"/>
    <property type="match status" value="1"/>
</dbReference>
<dbReference type="NCBIfam" id="TIGR01121">
    <property type="entry name" value="D_amino_aminoT"/>
    <property type="match status" value="1"/>
</dbReference>
<evidence type="ECO:0000256" key="6">
    <source>
        <dbReference type="ARBA" id="ARBA00022576"/>
    </source>
</evidence>
<dbReference type="InterPro" id="IPR036038">
    <property type="entry name" value="Aminotransferase-like"/>
</dbReference>
<proteinExistence type="inferred from homology"/>
<comment type="caution">
    <text evidence="13">The sequence shown here is derived from an EMBL/GenBank/DDBJ whole genome shotgun (WGS) entry which is preliminary data.</text>
</comment>
<keyword evidence="8" id="KW-0663">Pyridoxal phosphate</keyword>
<protein>
    <recommendedName>
        <fullName evidence="5">D-alanine aminotransferase</fullName>
        <ecNumber evidence="4">2.6.1.21</ecNumber>
    </recommendedName>
    <alternativeName>
        <fullName evidence="11">D-amino acid aminotransferase</fullName>
    </alternativeName>
    <alternativeName>
        <fullName evidence="9">D-amino acid transaminase</fullName>
    </alternativeName>
    <alternativeName>
        <fullName evidence="10">D-aspartate aminotransferase</fullName>
    </alternativeName>
</protein>
<name>A0ABV6DEV8_9BACL</name>
<comment type="cofactor">
    <cofactor evidence="1">
        <name>pyridoxal 5'-phosphate</name>
        <dbReference type="ChEBI" id="CHEBI:597326"/>
    </cofactor>
</comment>
<dbReference type="InterPro" id="IPR043131">
    <property type="entry name" value="BCAT-like_N"/>
</dbReference>
<dbReference type="InterPro" id="IPR001544">
    <property type="entry name" value="Aminotrans_IV"/>
</dbReference>
<dbReference type="SUPFAM" id="SSF56752">
    <property type="entry name" value="D-aminoacid aminotransferase-like PLP-dependent enzymes"/>
    <property type="match status" value="1"/>
</dbReference>
<evidence type="ECO:0000256" key="9">
    <source>
        <dbReference type="ARBA" id="ARBA00030138"/>
    </source>
</evidence>
<reference evidence="13 14" key="1">
    <citation type="submission" date="2024-09" db="EMBL/GenBank/DDBJ databases">
        <authorList>
            <person name="Sun Q."/>
            <person name="Mori K."/>
        </authorList>
    </citation>
    <scope>NUCLEOTIDE SEQUENCE [LARGE SCALE GENOMIC DNA]</scope>
    <source>
        <strain evidence="13 14">CCM 7759</strain>
    </source>
</reference>